<accession>A0A8H6MH28</accession>
<reference evidence="2 3" key="1">
    <citation type="submission" date="2020-07" db="EMBL/GenBank/DDBJ databases">
        <title>Comparative genomics of pyrophilous fungi reveals a link between fire events and developmental genes.</title>
        <authorList>
            <consortium name="DOE Joint Genome Institute"/>
            <person name="Steindorff A.S."/>
            <person name="Carver A."/>
            <person name="Calhoun S."/>
            <person name="Stillman K."/>
            <person name="Liu H."/>
            <person name="Lipzen A."/>
            <person name="Pangilinan J."/>
            <person name="Labutti K."/>
            <person name="Bruns T.D."/>
            <person name="Grigoriev I.V."/>
        </authorList>
    </citation>
    <scope>NUCLEOTIDE SEQUENCE [LARGE SCALE GENOMIC DNA]</scope>
    <source>
        <strain evidence="2 3">CBS 144469</strain>
    </source>
</reference>
<evidence type="ECO:0000313" key="3">
    <source>
        <dbReference type="Proteomes" id="UP000521943"/>
    </source>
</evidence>
<evidence type="ECO:0000313" key="2">
    <source>
        <dbReference type="EMBL" id="KAF6764597.1"/>
    </source>
</evidence>
<feature type="compositionally biased region" description="Basic and acidic residues" evidence="1">
    <location>
        <begin position="411"/>
        <end position="425"/>
    </location>
</feature>
<feature type="compositionally biased region" description="Basic and acidic residues" evidence="1">
    <location>
        <begin position="183"/>
        <end position="204"/>
    </location>
</feature>
<dbReference type="EMBL" id="JACGCI010000004">
    <property type="protein sequence ID" value="KAF6764597.1"/>
    <property type="molecule type" value="Genomic_DNA"/>
</dbReference>
<organism evidence="2 3">
    <name type="scientific">Ephemerocybe angulata</name>
    <dbReference type="NCBI Taxonomy" id="980116"/>
    <lineage>
        <taxon>Eukaryota</taxon>
        <taxon>Fungi</taxon>
        <taxon>Dikarya</taxon>
        <taxon>Basidiomycota</taxon>
        <taxon>Agaricomycotina</taxon>
        <taxon>Agaricomycetes</taxon>
        <taxon>Agaricomycetidae</taxon>
        <taxon>Agaricales</taxon>
        <taxon>Agaricineae</taxon>
        <taxon>Psathyrellaceae</taxon>
        <taxon>Ephemerocybe</taxon>
    </lineage>
</organism>
<dbReference type="Proteomes" id="UP000521943">
    <property type="component" value="Unassembled WGS sequence"/>
</dbReference>
<comment type="caution">
    <text evidence="2">The sequence shown here is derived from an EMBL/GenBank/DDBJ whole genome shotgun (WGS) entry which is preliminary data.</text>
</comment>
<feature type="region of interest" description="Disordered" evidence="1">
    <location>
        <begin position="183"/>
        <end position="208"/>
    </location>
</feature>
<name>A0A8H6MH28_9AGAR</name>
<protein>
    <submittedName>
        <fullName evidence="2">Uncharacterized protein</fullName>
    </submittedName>
</protein>
<sequence length="592" mass="65305">MRVLSYPLPRPPSPLQPSITSTRITETVAAAKIFEGAYQHQTTSAKDVLRRYQPQTRHSGLWTGSWLGSAWAVRSALWGGWIRRRDGWAVGGAGGLCLSSEMLGWAQVMVEEAGGGLEWKRETERERGFWESQGRTNQLLAHDDDDDAGLGLRPIPTHAEKKYAGPGDVACGWHRWAGGWKEEEREYRERRPSPKRRTSAEAHSPHGVLGSAVRCQQSSQARALSAVALFGRCLARISTSAAQPAFCRTDPRRLLEDCSEALLQYVRPSPHESSPSEVPPNAPINALTPLSVSRLVSVHHRPGIAWLERWVREDRVIRLEWEGDALTEDNYRRSRRPPGVPHLPAHRAHHPPALAATFAARSASMRRVSQKSPARFAHVPIRLLVRPLVCHAVIDDCSPSFTRRHTTGPDLRSESQLRSADEGRNRSPVTRMGLYLPDGSLREDCPGSDPNSTRNELPRAYAHRAVHTLQPRLGSVFTLSGALEPMGSGKKDTSSMDTDLLPAPVYVSLLPGSPAQYATRHVYRASLFIAALTQAYSNRAGSSSDSFIDARTNAQFPDFISPIFRVAVLCALVTVMTACARHSGTIDLEANT</sequence>
<feature type="region of interest" description="Disordered" evidence="1">
    <location>
        <begin position="401"/>
        <end position="454"/>
    </location>
</feature>
<proteinExistence type="predicted"/>
<keyword evidence="3" id="KW-1185">Reference proteome</keyword>
<gene>
    <name evidence="2" type="ORF">DFP72DRAFT_1040332</name>
</gene>
<dbReference type="AlphaFoldDB" id="A0A8H6MH28"/>
<evidence type="ECO:0000256" key="1">
    <source>
        <dbReference type="SAM" id="MobiDB-lite"/>
    </source>
</evidence>